<dbReference type="PANTHER" id="PTHR46401">
    <property type="entry name" value="GLYCOSYLTRANSFERASE WBBK-RELATED"/>
    <property type="match status" value="1"/>
</dbReference>
<dbReference type="Proteomes" id="UP000325286">
    <property type="component" value="Chromosome"/>
</dbReference>
<sequence>MTQIYVVARKNGVGIDRDVHLIQSTLRGLGDIDWKSFRENNSLVPNLRHRWMSSLPQPASLALIAERIPRQIRGLSGVSALIPNQERFPRRHLGRLRNIDHVLCKTRHAEEVFRRHASSVQYIGFTSEDRLLGEITPEFDCFFHLAGKSTLKGTQTLLELWRRHPQWPQLTVVQAADNAPPSVPANVRLITNYLPDDELQRMQNRHGIHLCPSLSEGWGHYIAEAMSCRAVVVTTDGPPMNELVTSERGVVVPWQQSSPRHLGTNWHVDPHALEASIEKLIAAPPSTLAQLGANARGWFENNDAAFNSRFRERVGELLDQAHPMAVNH</sequence>
<name>A0A5B9QT73_9BACT</name>
<dbReference type="InterPro" id="IPR001296">
    <property type="entry name" value="Glyco_trans_1"/>
</dbReference>
<dbReference type="SUPFAM" id="SSF53756">
    <property type="entry name" value="UDP-Glycosyltransferase/glycogen phosphorylase"/>
    <property type="match status" value="1"/>
</dbReference>
<organism evidence="3 4">
    <name type="scientific">Roseimaritima ulvae</name>
    <dbReference type="NCBI Taxonomy" id="980254"/>
    <lineage>
        <taxon>Bacteria</taxon>
        <taxon>Pseudomonadati</taxon>
        <taxon>Planctomycetota</taxon>
        <taxon>Planctomycetia</taxon>
        <taxon>Pirellulales</taxon>
        <taxon>Pirellulaceae</taxon>
        <taxon>Roseimaritima</taxon>
    </lineage>
</organism>
<keyword evidence="1 3" id="KW-0808">Transferase</keyword>
<keyword evidence="4" id="KW-1185">Reference proteome</keyword>
<evidence type="ECO:0000256" key="1">
    <source>
        <dbReference type="ARBA" id="ARBA00022679"/>
    </source>
</evidence>
<reference evidence="3 4" key="1">
    <citation type="submission" date="2019-08" db="EMBL/GenBank/DDBJ databases">
        <title>Deep-cultivation of Planctomycetes and their phenomic and genomic characterization uncovers novel biology.</title>
        <authorList>
            <person name="Wiegand S."/>
            <person name="Jogler M."/>
            <person name="Boedeker C."/>
            <person name="Pinto D."/>
            <person name="Vollmers J."/>
            <person name="Rivas-Marin E."/>
            <person name="Kohn T."/>
            <person name="Peeters S.H."/>
            <person name="Heuer A."/>
            <person name="Rast P."/>
            <person name="Oberbeckmann S."/>
            <person name="Bunk B."/>
            <person name="Jeske O."/>
            <person name="Meyerdierks A."/>
            <person name="Storesund J.E."/>
            <person name="Kallscheuer N."/>
            <person name="Luecker S."/>
            <person name="Lage O.M."/>
            <person name="Pohl T."/>
            <person name="Merkel B.J."/>
            <person name="Hornburger P."/>
            <person name="Mueller R.-W."/>
            <person name="Bruemmer F."/>
            <person name="Labrenz M."/>
            <person name="Spormann A.M."/>
            <person name="Op den Camp H."/>
            <person name="Overmann J."/>
            <person name="Amann R."/>
            <person name="Jetten M.S.M."/>
            <person name="Mascher T."/>
            <person name="Medema M.H."/>
            <person name="Devos D.P."/>
            <person name="Kaster A.-K."/>
            <person name="Ovreas L."/>
            <person name="Rohde M."/>
            <person name="Galperin M.Y."/>
            <person name="Jogler C."/>
        </authorList>
    </citation>
    <scope>NUCLEOTIDE SEQUENCE [LARGE SCALE GENOMIC DNA]</scope>
    <source>
        <strain evidence="3 4">UC8</strain>
    </source>
</reference>
<dbReference type="EMBL" id="CP042914">
    <property type="protein sequence ID" value="QEG40276.1"/>
    <property type="molecule type" value="Genomic_DNA"/>
</dbReference>
<dbReference type="GO" id="GO:0016757">
    <property type="term" value="F:glycosyltransferase activity"/>
    <property type="evidence" value="ECO:0007669"/>
    <property type="project" value="InterPro"/>
</dbReference>
<gene>
    <name evidence="3" type="ORF">UC8_22830</name>
</gene>
<protein>
    <submittedName>
        <fullName evidence="3">Glycosyl transferases group 1</fullName>
    </submittedName>
</protein>
<dbReference type="PANTHER" id="PTHR46401:SF2">
    <property type="entry name" value="GLYCOSYLTRANSFERASE WBBK-RELATED"/>
    <property type="match status" value="1"/>
</dbReference>
<evidence type="ECO:0000313" key="4">
    <source>
        <dbReference type="Proteomes" id="UP000325286"/>
    </source>
</evidence>
<accession>A0A5B9QT73</accession>
<dbReference type="Gene3D" id="3.40.50.2000">
    <property type="entry name" value="Glycogen Phosphorylase B"/>
    <property type="match status" value="1"/>
</dbReference>
<evidence type="ECO:0000259" key="2">
    <source>
        <dbReference type="Pfam" id="PF00534"/>
    </source>
</evidence>
<dbReference type="RefSeq" id="WP_068142561.1">
    <property type="nucleotide sequence ID" value="NZ_CP042914.1"/>
</dbReference>
<dbReference type="GO" id="GO:0009103">
    <property type="term" value="P:lipopolysaccharide biosynthetic process"/>
    <property type="evidence" value="ECO:0007669"/>
    <property type="project" value="TreeGrafter"/>
</dbReference>
<dbReference type="Pfam" id="PF00534">
    <property type="entry name" value="Glycos_transf_1"/>
    <property type="match status" value="1"/>
</dbReference>
<feature type="domain" description="Glycosyl transferase family 1" evidence="2">
    <location>
        <begin position="190"/>
        <end position="296"/>
    </location>
</feature>
<evidence type="ECO:0000313" key="3">
    <source>
        <dbReference type="EMBL" id="QEG40276.1"/>
    </source>
</evidence>
<proteinExistence type="predicted"/>
<dbReference type="AlphaFoldDB" id="A0A5B9QT73"/>
<dbReference type="KEGG" id="rul:UC8_22830"/>